<dbReference type="InterPro" id="IPR050445">
    <property type="entry name" value="Bact_polysacc_biosynth/exp"/>
</dbReference>
<name>A0A1Y2K9D8_9PROT</name>
<evidence type="ECO:0000256" key="5">
    <source>
        <dbReference type="ARBA" id="ARBA00023136"/>
    </source>
</evidence>
<evidence type="ECO:0000313" key="10">
    <source>
        <dbReference type="EMBL" id="OSM07107.1"/>
    </source>
</evidence>
<dbReference type="EMBL" id="LVJN01000015">
    <property type="protein sequence ID" value="OSM07107.1"/>
    <property type="molecule type" value="Genomic_DNA"/>
</dbReference>
<dbReference type="AlphaFoldDB" id="A0A1Y2K9D8"/>
<keyword evidence="5 7" id="KW-0472">Membrane</keyword>
<evidence type="ECO:0000259" key="9">
    <source>
        <dbReference type="Pfam" id="PF13807"/>
    </source>
</evidence>
<evidence type="ECO:0000256" key="2">
    <source>
        <dbReference type="ARBA" id="ARBA00022475"/>
    </source>
</evidence>
<organism evidence="10 11">
    <name type="scientific">Magnetofaba australis IT-1</name>
    <dbReference type="NCBI Taxonomy" id="1434232"/>
    <lineage>
        <taxon>Bacteria</taxon>
        <taxon>Pseudomonadati</taxon>
        <taxon>Pseudomonadota</taxon>
        <taxon>Magnetococcia</taxon>
        <taxon>Magnetococcales</taxon>
        <taxon>Magnetococcaceae</taxon>
        <taxon>Magnetofaba</taxon>
    </lineage>
</organism>
<keyword evidence="11" id="KW-1185">Reference proteome</keyword>
<dbReference type="PANTHER" id="PTHR32309:SF13">
    <property type="entry name" value="FERRIC ENTEROBACTIN TRANSPORT PROTEIN FEPE"/>
    <property type="match status" value="1"/>
</dbReference>
<evidence type="ECO:0000256" key="6">
    <source>
        <dbReference type="SAM" id="Coils"/>
    </source>
</evidence>
<dbReference type="PANTHER" id="PTHR32309">
    <property type="entry name" value="TYROSINE-PROTEIN KINASE"/>
    <property type="match status" value="1"/>
</dbReference>
<keyword evidence="2" id="KW-1003">Cell membrane</keyword>
<feature type="transmembrane region" description="Helical" evidence="7">
    <location>
        <begin position="433"/>
        <end position="452"/>
    </location>
</feature>
<evidence type="ECO:0000256" key="1">
    <source>
        <dbReference type="ARBA" id="ARBA00004651"/>
    </source>
</evidence>
<evidence type="ECO:0000256" key="3">
    <source>
        <dbReference type="ARBA" id="ARBA00022692"/>
    </source>
</evidence>
<accession>A0A1Y2K9D8</accession>
<evidence type="ECO:0000259" key="8">
    <source>
        <dbReference type="Pfam" id="PF02706"/>
    </source>
</evidence>
<proteinExistence type="predicted"/>
<keyword evidence="4 7" id="KW-1133">Transmembrane helix</keyword>
<feature type="domain" description="Tyrosine-protein kinase G-rich" evidence="9">
    <location>
        <begin position="377"/>
        <end position="454"/>
    </location>
</feature>
<dbReference type="STRING" id="1434232.MAIT1_03982"/>
<feature type="domain" description="Polysaccharide chain length determinant N-terminal" evidence="8">
    <location>
        <begin position="28"/>
        <end position="119"/>
    </location>
</feature>
<evidence type="ECO:0000256" key="4">
    <source>
        <dbReference type="ARBA" id="ARBA00022989"/>
    </source>
</evidence>
<gene>
    <name evidence="10" type="ORF">MAIT1_03982</name>
</gene>
<dbReference type="Pfam" id="PF02706">
    <property type="entry name" value="Wzz"/>
    <property type="match status" value="1"/>
</dbReference>
<feature type="transmembrane region" description="Helical" evidence="7">
    <location>
        <begin position="41"/>
        <end position="59"/>
    </location>
</feature>
<dbReference type="GO" id="GO:0004713">
    <property type="term" value="F:protein tyrosine kinase activity"/>
    <property type="evidence" value="ECO:0007669"/>
    <property type="project" value="TreeGrafter"/>
</dbReference>
<dbReference type="Proteomes" id="UP000194003">
    <property type="component" value="Unassembled WGS sequence"/>
</dbReference>
<comment type="caution">
    <text evidence="10">The sequence shown here is derived from an EMBL/GenBank/DDBJ whole genome shotgun (WGS) entry which is preliminary data.</text>
</comment>
<reference evidence="10 11" key="1">
    <citation type="journal article" date="2016" name="BMC Genomics">
        <title>Combined genomic and structural analyses of a cultured magnetotactic bacterium reveals its niche adaptation to a dynamic environment.</title>
        <authorList>
            <person name="Araujo A.C."/>
            <person name="Morillo V."/>
            <person name="Cypriano J."/>
            <person name="Teixeira L.C."/>
            <person name="Leao P."/>
            <person name="Lyra S."/>
            <person name="Almeida L.G."/>
            <person name="Bazylinski D.A."/>
            <person name="Vasconcellos A.T."/>
            <person name="Abreu F."/>
            <person name="Lins U."/>
        </authorList>
    </citation>
    <scope>NUCLEOTIDE SEQUENCE [LARGE SCALE GENOMIC DNA]</scope>
    <source>
        <strain evidence="10 11">IT-1</strain>
    </source>
</reference>
<protein>
    <submittedName>
        <fullName evidence="10">Putative lipopolysaccharide biosynthesis protein</fullName>
    </submittedName>
</protein>
<comment type="subcellular location">
    <subcellularLocation>
        <location evidence="1">Cell membrane</location>
        <topology evidence="1">Multi-pass membrane protein</topology>
    </subcellularLocation>
</comment>
<dbReference type="GO" id="GO:0005886">
    <property type="term" value="C:plasma membrane"/>
    <property type="evidence" value="ECO:0007669"/>
    <property type="project" value="UniProtKB-SubCell"/>
</dbReference>
<keyword evidence="3 7" id="KW-0812">Transmembrane</keyword>
<feature type="coiled-coil region" evidence="6">
    <location>
        <begin position="344"/>
        <end position="371"/>
    </location>
</feature>
<sequence length="650" mass="71717">MAAVCGRGKRVKESRIMAMNQTAGENFLKELVFTMFAQKRVLVSVASLLFVVFVAYAFLSQPVYRAEGSFLVKSKRAQHSPDSLEEAQLRVQPVQKEDLFSEAQILTSDDVALKTVKKLVAEKKLVIPELPGAEPGADLESVFAEAVRASLSTEVAETSNVLMISMTWGDAKQAQLILDTLMWTYLAHRHEILNPAGQKSFFDNQVDNYLTNLKDKQQELLGLVTEKVAPDPQREIEQNLLLRQQLQSSLVAAERQLIETERSIELLDKALASDRVQLFSFIDNPVIQGYGNKLQDLLIQQTAVRKTFVDGSKPTISIARQIDDAYQALKHEVSAYRGSVEARADTLTQEIDVLTQKIRETDARNVDLRRTQVAMEQVNREAKLLEYTFETFYQRREQSDIQGAEGAKGLYSQVVILGRAQALDKPVKPKKKLIVVGGFLLACMTGFFFAVIKENFDHSFKRPEDVDAYVGAPMIFSLNDFGAATEEGGKKGAPSATPPPSATPAKSAAALALTLSLGVGLGAGGLQAYQVGRQGLITPIQERWDETLQLAHRLRTQTTDAMSQMGWIGRKETFSSAPALQGVGSPVLVQLIQQRQAARSVLLAKANPAPRKANALRTRTPLFFPLQGQPVYVTERTTPAQNQRKDSSAG</sequence>
<feature type="coiled-coil region" evidence="6">
    <location>
        <begin position="243"/>
        <end position="270"/>
    </location>
</feature>
<evidence type="ECO:0000256" key="7">
    <source>
        <dbReference type="SAM" id="Phobius"/>
    </source>
</evidence>
<dbReference type="InterPro" id="IPR032807">
    <property type="entry name" value="GNVR"/>
</dbReference>
<dbReference type="Pfam" id="PF13807">
    <property type="entry name" value="GNVR"/>
    <property type="match status" value="1"/>
</dbReference>
<keyword evidence="6" id="KW-0175">Coiled coil</keyword>
<dbReference type="InterPro" id="IPR003856">
    <property type="entry name" value="LPS_length_determ_N"/>
</dbReference>
<evidence type="ECO:0000313" key="11">
    <source>
        <dbReference type="Proteomes" id="UP000194003"/>
    </source>
</evidence>